<dbReference type="InterPro" id="IPR051089">
    <property type="entry name" value="prtT"/>
</dbReference>
<evidence type="ECO:0000313" key="8">
    <source>
        <dbReference type="Proteomes" id="UP000016923"/>
    </source>
</evidence>
<dbReference type="InterPro" id="IPR036864">
    <property type="entry name" value="Zn2-C6_fun-type_DNA-bd_sf"/>
</dbReference>
<gene>
    <name evidence="7" type="ORF">F503_00683</name>
</gene>
<dbReference type="HOGENOM" id="CLU_006524_7_0_1"/>
<dbReference type="Proteomes" id="UP000016923">
    <property type="component" value="Unassembled WGS sequence"/>
</dbReference>
<keyword evidence="8" id="KW-1185">Reference proteome</keyword>
<accession>S3CP89</accession>
<dbReference type="VEuPathDB" id="FungiDB:F503_00683"/>
<dbReference type="Gene3D" id="4.10.240.10">
    <property type="entry name" value="Zn(2)-C6 fungal-type DNA-binding domain"/>
    <property type="match status" value="1"/>
</dbReference>
<evidence type="ECO:0000256" key="4">
    <source>
        <dbReference type="ARBA" id="ARBA00023163"/>
    </source>
</evidence>
<feature type="region of interest" description="Disordered" evidence="6">
    <location>
        <begin position="110"/>
        <end position="135"/>
    </location>
</feature>
<dbReference type="CDD" id="cd00067">
    <property type="entry name" value="GAL4"/>
    <property type="match status" value="1"/>
</dbReference>
<feature type="compositionally biased region" description="Polar residues" evidence="6">
    <location>
        <begin position="355"/>
        <end position="367"/>
    </location>
</feature>
<feature type="region of interest" description="Disordered" evidence="6">
    <location>
        <begin position="337"/>
        <end position="367"/>
    </location>
</feature>
<dbReference type="GO" id="GO:0005634">
    <property type="term" value="C:nucleus"/>
    <property type="evidence" value="ECO:0007669"/>
    <property type="project" value="UniProtKB-SubCell"/>
</dbReference>
<reference evidence="7 8" key="1">
    <citation type="journal article" date="2013" name="BMC Genomics">
        <title>The genome and transcriptome of the pine saprophyte Ophiostoma piceae, and a comparison with the bark beetle-associated pine pathogen Grosmannia clavigera.</title>
        <authorList>
            <person name="Haridas S."/>
            <person name="Wang Y."/>
            <person name="Lim L."/>
            <person name="Massoumi Alamouti S."/>
            <person name="Jackman S."/>
            <person name="Docking R."/>
            <person name="Robertson G."/>
            <person name="Birol I."/>
            <person name="Bohlmann J."/>
            <person name="Breuil C."/>
        </authorList>
    </citation>
    <scope>NUCLEOTIDE SEQUENCE [LARGE SCALE GENOMIC DNA]</scope>
    <source>
        <strain evidence="7 8">UAMH 11346</strain>
    </source>
</reference>
<keyword evidence="2" id="KW-0805">Transcription regulation</keyword>
<feature type="compositionally biased region" description="Polar residues" evidence="6">
    <location>
        <begin position="124"/>
        <end position="135"/>
    </location>
</feature>
<protein>
    <submittedName>
        <fullName evidence="7">Zn 2cys6 transcription factor</fullName>
    </submittedName>
</protein>
<keyword evidence="5" id="KW-0539">Nucleus</keyword>
<evidence type="ECO:0000256" key="5">
    <source>
        <dbReference type="ARBA" id="ARBA00023242"/>
    </source>
</evidence>
<evidence type="ECO:0000256" key="2">
    <source>
        <dbReference type="ARBA" id="ARBA00023015"/>
    </source>
</evidence>
<dbReference type="GO" id="GO:0000981">
    <property type="term" value="F:DNA-binding transcription factor activity, RNA polymerase II-specific"/>
    <property type="evidence" value="ECO:0007669"/>
    <property type="project" value="InterPro"/>
</dbReference>
<evidence type="ECO:0000256" key="3">
    <source>
        <dbReference type="ARBA" id="ARBA00023125"/>
    </source>
</evidence>
<dbReference type="PANTHER" id="PTHR31845:SF32">
    <property type="entry name" value="MISCELLANEOUS ZN(II)2CYS6 TRANSCRIPTION FACTOR (EUROFUNG)-RELATED"/>
    <property type="match status" value="1"/>
</dbReference>
<dbReference type="EMBL" id="KE148179">
    <property type="protein sequence ID" value="EPE02415.1"/>
    <property type="molecule type" value="Genomic_DNA"/>
</dbReference>
<dbReference type="OrthoDB" id="5226580at2759"/>
<dbReference type="AlphaFoldDB" id="S3CP89"/>
<evidence type="ECO:0000256" key="6">
    <source>
        <dbReference type="SAM" id="MobiDB-lite"/>
    </source>
</evidence>
<evidence type="ECO:0000256" key="1">
    <source>
        <dbReference type="ARBA" id="ARBA00004123"/>
    </source>
</evidence>
<feature type="compositionally biased region" description="Low complexity" evidence="6">
    <location>
        <begin position="338"/>
        <end position="347"/>
    </location>
</feature>
<dbReference type="SUPFAM" id="SSF57701">
    <property type="entry name" value="Zn2/Cys6 DNA-binding domain"/>
    <property type="match status" value="1"/>
</dbReference>
<name>S3CP89_OPHP1</name>
<feature type="region of interest" description="Disordered" evidence="6">
    <location>
        <begin position="166"/>
        <end position="209"/>
    </location>
</feature>
<organism evidence="7 8">
    <name type="scientific">Ophiostoma piceae (strain UAMH 11346)</name>
    <name type="common">Sap stain fungus</name>
    <dbReference type="NCBI Taxonomy" id="1262450"/>
    <lineage>
        <taxon>Eukaryota</taxon>
        <taxon>Fungi</taxon>
        <taxon>Dikarya</taxon>
        <taxon>Ascomycota</taxon>
        <taxon>Pezizomycotina</taxon>
        <taxon>Sordariomycetes</taxon>
        <taxon>Sordariomycetidae</taxon>
        <taxon>Ophiostomatales</taxon>
        <taxon>Ophiostomataceae</taxon>
        <taxon>Ophiostoma</taxon>
    </lineage>
</organism>
<dbReference type="PANTHER" id="PTHR31845">
    <property type="entry name" value="FINGER DOMAIN PROTEIN, PUTATIVE-RELATED"/>
    <property type="match status" value="1"/>
</dbReference>
<proteinExistence type="predicted"/>
<evidence type="ECO:0000313" key="7">
    <source>
        <dbReference type="EMBL" id="EPE02415.1"/>
    </source>
</evidence>
<dbReference type="GO" id="GO:0000976">
    <property type="term" value="F:transcription cis-regulatory region binding"/>
    <property type="evidence" value="ECO:0007669"/>
    <property type="project" value="TreeGrafter"/>
</dbReference>
<dbReference type="eggNOG" id="ENOG502SD7F">
    <property type="taxonomic scope" value="Eukaryota"/>
</dbReference>
<sequence>MPVSDTTPYGRACNQCVKAKAKCTLREGACDRCLRLKKDCQPAVGARRKPGRKPAASRTDALEARLNGIMSLLGTVPGLHGPDSMDSSSVQSLLQEQPEHIRQLQQSVPPLHHPLMSDMPQRRSPPQHNLSATNTCSIDFHTKRITYSPHEVYMKGPINQQAFAGTMANDPAPAHTSHDYHTQQRRQQQQHQHQPQDGPSPAIDDLLGSFPGLSTREAEDALNRFRLRKVKYFPFVHIPEARISAYRLRQTRPMLWLSIMACSAHSADLQDRLCLRMRQVIAQQAIVQHQRSLDLLLGIVGFLGWGMYYLKRDPFMLMYCHIATALVQDLGLDRDPPAAKAARAPQPNVRAPSEPVTSGTPSTNTALNTAEPHPLSCFRTHGFAIKLLESPVRTMEERRVVLGTYLITVLVSLFHRKPIALPWTDHMDECLRVLEAEPETPLDRLLVYQCRLQRISLDIPGPQAYATISSAREMRMLRDFQVKALVARQRDVEALMPAFEDEPDLQDICRVSNVANEAAIYSVALYATNPSAEERARCGPDAERANLLHTCLRLHREYFDMTFGRDSTSTDKDSFFYMFSFHTVTHMSYFLVVAYRLAGFGRDDPGCGWDRNWAREQLDIPHMVATLAQRFSEASTHFSPSGSDAGAMLPPAAESQDDFFSRAARAMDMLRTTWMTTWADDNEIADRNEDRETQADKVFTPVMDFTQEPLIVFDELFSMGGTGSAWLPNMFSDGR</sequence>
<keyword evidence="4" id="KW-0804">Transcription</keyword>
<dbReference type="STRING" id="1262450.S3CP89"/>
<dbReference type="GO" id="GO:0008270">
    <property type="term" value="F:zinc ion binding"/>
    <property type="evidence" value="ECO:0007669"/>
    <property type="project" value="InterPro"/>
</dbReference>
<comment type="subcellular location">
    <subcellularLocation>
        <location evidence="1">Nucleus</location>
    </subcellularLocation>
</comment>
<keyword evidence="3" id="KW-0238">DNA-binding</keyword>
<dbReference type="InterPro" id="IPR001138">
    <property type="entry name" value="Zn2Cys6_DnaBD"/>
</dbReference>
<feature type="compositionally biased region" description="Low complexity" evidence="6">
    <location>
        <begin position="185"/>
        <end position="196"/>
    </location>
</feature>